<dbReference type="InterPro" id="IPR009060">
    <property type="entry name" value="UBA-like_sf"/>
</dbReference>
<evidence type="ECO:0000259" key="2">
    <source>
        <dbReference type="PROSITE" id="PS51140"/>
    </source>
</evidence>
<sequence length="581" mass="65985">MATADTQSAKPRSSRRRLHNPQVENDFAPGDGEPPARPPPLQRSRSLKERPTKQLDFYQAMSDFKLMFPTMDTDVIEAVLRSNDGAVDDTIDQLLTMSIDSDDRDFVDIPPELISPVDAGCPTYHEKRTEDSPPSYTEAVQSNNSSSIWTTPITQATSKSSPTLPKRSPIRSNSTSTPKTHSHSRSSSHHHSRSSHHHHHRRSHRSRHSEDMVDSLALSNTEPKRPIPSSPISRRASGKSGGFRNWNPPMLGTLPDDFLRLTVPKSPDPLSLDGFLPLQNSSERTHHNISSRKNRHTERLSNSSSEQKKKISRSRSERAPERPKWSHGGDHFPMVRAPHGQVQNISPGMSKSLIISSHEFSQDMLDEKLKENERRRRKAVKNVDLEMSQYLEDERLAIALQNSEFLQELRGNEDFMKTLEKDRKDMATFEPTVLPAMQPTETIASNGYGDDRQSHLEPFPFTPPTPKQGDDDAELRRQLNHMGGASKKQFMALAKKFFTRKKKKMTLKQIQKEKLAPSMINLLDSDEEDFVPDEPVNPYDQKTEIEPLPDSLLRIPNERSSDRLKTGNMPIYHDNKATDFI</sequence>
<evidence type="ECO:0000256" key="1">
    <source>
        <dbReference type="SAM" id="MobiDB-lite"/>
    </source>
</evidence>
<dbReference type="PROSITE" id="PS51140">
    <property type="entry name" value="CUE"/>
    <property type="match status" value="1"/>
</dbReference>
<dbReference type="GO" id="GO:0043130">
    <property type="term" value="F:ubiquitin binding"/>
    <property type="evidence" value="ECO:0007669"/>
    <property type="project" value="InterPro"/>
</dbReference>
<feature type="region of interest" description="Disordered" evidence="1">
    <location>
        <begin position="272"/>
        <end position="332"/>
    </location>
</feature>
<feature type="region of interest" description="Disordered" evidence="1">
    <location>
        <begin position="1"/>
        <end position="54"/>
    </location>
</feature>
<feature type="compositionally biased region" description="Basic and acidic residues" evidence="1">
    <location>
        <begin position="306"/>
        <end position="330"/>
    </location>
</feature>
<dbReference type="AlphaFoldDB" id="A0A8W8K235"/>
<feature type="compositionally biased region" description="Polar residues" evidence="1">
    <location>
        <begin position="132"/>
        <end position="163"/>
    </location>
</feature>
<proteinExistence type="predicted"/>
<dbReference type="OMA" id="WIANIED"/>
<dbReference type="Proteomes" id="UP000005408">
    <property type="component" value="Unassembled WGS sequence"/>
</dbReference>
<feature type="region of interest" description="Disordered" evidence="1">
    <location>
        <begin position="444"/>
        <end position="471"/>
    </location>
</feature>
<dbReference type="EnsemblMetazoa" id="G22097.8">
    <property type="protein sequence ID" value="G22097.8:cds"/>
    <property type="gene ID" value="G22097"/>
</dbReference>
<dbReference type="Gene3D" id="1.10.8.10">
    <property type="entry name" value="DNA helicase RuvA subunit, C-terminal domain"/>
    <property type="match status" value="1"/>
</dbReference>
<feature type="compositionally biased region" description="Polar residues" evidence="1">
    <location>
        <begin position="1"/>
        <end position="11"/>
    </location>
</feature>
<dbReference type="PANTHER" id="PTHR13467">
    <property type="entry name" value="CUE DOMAIN CONTAINING PROTEIN 1"/>
    <property type="match status" value="1"/>
</dbReference>
<dbReference type="OrthoDB" id="5794653at2759"/>
<reference evidence="3" key="1">
    <citation type="submission" date="2022-08" db="UniProtKB">
        <authorList>
            <consortium name="EnsemblMetazoa"/>
        </authorList>
    </citation>
    <scope>IDENTIFICATION</scope>
    <source>
        <strain evidence="3">05x7-T-G4-1.051#20</strain>
    </source>
</reference>
<dbReference type="Pfam" id="PF02845">
    <property type="entry name" value="CUE"/>
    <property type="match status" value="1"/>
</dbReference>
<dbReference type="EnsemblMetazoa" id="G22097.11">
    <property type="protein sequence ID" value="G22097.11:cds"/>
    <property type="gene ID" value="G22097"/>
</dbReference>
<name>A0A8W8K235_MAGGI</name>
<dbReference type="EnsemblMetazoa" id="G22097.7">
    <property type="protein sequence ID" value="G22097.7:cds"/>
    <property type="gene ID" value="G22097"/>
</dbReference>
<accession>A0A8W8K235</accession>
<feature type="compositionally biased region" description="Basic and acidic residues" evidence="1">
    <location>
        <begin position="556"/>
        <end position="565"/>
    </location>
</feature>
<feature type="compositionally biased region" description="Basic residues" evidence="1">
    <location>
        <begin position="180"/>
        <end position="207"/>
    </location>
</feature>
<feature type="compositionally biased region" description="Basic residues" evidence="1">
    <location>
        <begin position="287"/>
        <end position="296"/>
    </location>
</feature>
<feature type="region of interest" description="Disordered" evidence="1">
    <location>
        <begin position="528"/>
        <end position="569"/>
    </location>
</feature>
<dbReference type="PANTHER" id="PTHR13467:SF3">
    <property type="entry name" value="CUE DOMAIN-CONTAINING PROTEIN 1"/>
    <property type="match status" value="1"/>
</dbReference>
<evidence type="ECO:0000313" key="3">
    <source>
        <dbReference type="EnsemblMetazoa" id="G22097.11:cds"/>
    </source>
</evidence>
<dbReference type="InterPro" id="IPR040192">
    <property type="entry name" value="CUEDC1"/>
</dbReference>
<feature type="compositionally biased region" description="Polar residues" evidence="1">
    <location>
        <begin position="170"/>
        <end position="179"/>
    </location>
</feature>
<dbReference type="InterPro" id="IPR040195">
    <property type="entry name" value="CUE_CUED1"/>
</dbReference>
<dbReference type="SUPFAM" id="SSF46934">
    <property type="entry name" value="UBA-like"/>
    <property type="match status" value="1"/>
</dbReference>
<keyword evidence="4" id="KW-1185">Reference proteome</keyword>
<feature type="domain" description="CUE" evidence="2">
    <location>
        <begin position="56"/>
        <end position="99"/>
    </location>
</feature>
<dbReference type="SMART" id="SM00546">
    <property type="entry name" value="CUE"/>
    <property type="match status" value="1"/>
</dbReference>
<organism evidence="3 4">
    <name type="scientific">Magallana gigas</name>
    <name type="common">Pacific oyster</name>
    <name type="synonym">Crassostrea gigas</name>
    <dbReference type="NCBI Taxonomy" id="29159"/>
    <lineage>
        <taxon>Eukaryota</taxon>
        <taxon>Metazoa</taxon>
        <taxon>Spiralia</taxon>
        <taxon>Lophotrochozoa</taxon>
        <taxon>Mollusca</taxon>
        <taxon>Bivalvia</taxon>
        <taxon>Autobranchia</taxon>
        <taxon>Pteriomorphia</taxon>
        <taxon>Ostreida</taxon>
        <taxon>Ostreoidea</taxon>
        <taxon>Ostreidae</taxon>
        <taxon>Magallana</taxon>
    </lineage>
</organism>
<feature type="region of interest" description="Disordered" evidence="1">
    <location>
        <begin position="110"/>
        <end position="249"/>
    </location>
</feature>
<evidence type="ECO:0000313" key="4">
    <source>
        <dbReference type="Proteomes" id="UP000005408"/>
    </source>
</evidence>
<dbReference type="InterPro" id="IPR003892">
    <property type="entry name" value="CUE"/>
</dbReference>
<protein>
    <recommendedName>
        <fullName evidence="2">CUE domain-containing protein</fullName>
    </recommendedName>
</protein>
<dbReference type="CDD" id="cd14366">
    <property type="entry name" value="CUE_CUED1"/>
    <property type="match status" value="1"/>
</dbReference>